<protein>
    <submittedName>
        <fullName evidence="1">Ferritin-like domain-containing protein</fullName>
    </submittedName>
</protein>
<sequence>MAATTDETIDGTLLDWLRDAHAMEKHAESMLQTTASRLEHYPELRNQIERHIEQTRHQAERLRGCIERQGDGTSGFKDTTARLLGMGQALTGLFASDEVVKAAAASYAFEQMEIAAYKVLITAAEQAGDPTTKEVCQEILAEEQAMAQWLDENLPGVTRTFLARAARDATAKH</sequence>
<dbReference type="InterPro" id="IPR012347">
    <property type="entry name" value="Ferritin-like"/>
</dbReference>
<dbReference type="EMBL" id="JAQQLI010000042">
    <property type="protein sequence ID" value="MDC7788313.1"/>
    <property type="molecule type" value="Genomic_DNA"/>
</dbReference>
<dbReference type="InterPro" id="IPR010287">
    <property type="entry name" value="DUF892_YciF-like"/>
</dbReference>
<organism evidence="1 2">
    <name type="scientific">Rhodoplanes tepidamans</name>
    <name type="common">Rhodoplanes cryptolactis</name>
    <dbReference type="NCBI Taxonomy" id="200616"/>
    <lineage>
        <taxon>Bacteria</taxon>
        <taxon>Pseudomonadati</taxon>
        <taxon>Pseudomonadota</taxon>
        <taxon>Alphaproteobacteria</taxon>
        <taxon>Hyphomicrobiales</taxon>
        <taxon>Nitrobacteraceae</taxon>
        <taxon>Rhodoplanes</taxon>
    </lineage>
</organism>
<reference evidence="1" key="1">
    <citation type="journal article" date="2023" name="Microbiol Resour">
        <title>Genome Sequences of Rhodoplanes serenus and Two Thermotolerant Strains, Rhodoplanes tepidamans and 'Rhodoplanes cryptolactis,' Further Refine the Genus.</title>
        <authorList>
            <person name="Rayyan A.A."/>
            <person name="Kyndt J.A."/>
        </authorList>
    </citation>
    <scope>NUCLEOTIDE SEQUENCE</scope>
    <source>
        <strain evidence="1">DSM 9987</strain>
    </source>
</reference>
<dbReference type="Gene3D" id="1.20.1260.10">
    <property type="match status" value="1"/>
</dbReference>
<name>A0ABT5JFX7_RHOTP</name>
<reference evidence="1" key="2">
    <citation type="submission" date="2023-02" db="EMBL/GenBank/DDBJ databases">
        <authorList>
            <person name="Rayyan A."/>
            <person name="Meyer T."/>
            <person name="Kyndt J.A."/>
        </authorList>
    </citation>
    <scope>NUCLEOTIDE SEQUENCE</scope>
    <source>
        <strain evidence="1">DSM 9987</strain>
    </source>
</reference>
<accession>A0ABT5JFX7</accession>
<dbReference type="SUPFAM" id="SSF47240">
    <property type="entry name" value="Ferritin-like"/>
    <property type="match status" value="1"/>
</dbReference>
<dbReference type="InterPro" id="IPR009078">
    <property type="entry name" value="Ferritin-like_SF"/>
</dbReference>
<proteinExistence type="predicted"/>
<gene>
    <name evidence="1" type="ORF">PQJ73_21710</name>
</gene>
<dbReference type="Pfam" id="PF05974">
    <property type="entry name" value="DUF892"/>
    <property type="match status" value="1"/>
</dbReference>
<evidence type="ECO:0000313" key="1">
    <source>
        <dbReference type="EMBL" id="MDC7788313.1"/>
    </source>
</evidence>
<dbReference type="CDD" id="cd00657">
    <property type="entry name" value="Ferritin_like"/>
    <property type="match status" value="1"/>
</dbReference>
<dbReference type="Proteomes" id="UP001165652">
    <property type="component" value="Unassembled WGS sequence"/>
</dbReference>
<dbReference type="RefSeq" id="WP_272779196.1">
    <property type="nucleotide sequence ID" value="NZ_JAQQLI010000042.1"/>
</dbReference>
<comment type="caution">
    <text evidence="1">The sequence shown here is derived from an EMBL/GenBank/DDBJ whole genome shotgun (WGS) entry which is preliminary data.</text>
</comment>
<evidence type="ECO:0000313" key="2">
    <source>
        <dbReference type="Proteomes" id="UP001165652"/>
    </source>
</evidence>
<keyword evidence="2" id="KW-1185">Reference proteome</keyword>